<sequence length="233" mass="27196">MLIRKYPSAKTWGERKSRENFIEALFSKENPREENVQAKIFMNDLFVAGSKYLGIENFEINRKLIEPVDLYELRDYARGALNRLYDGNAFYGLSLEFGCPEETSMSEFPVTSNTELLEYAVSEIPEKKRRAKNFKYIDAWIDLIVEGEEISQKMINLLPYVHDFTNEFVIKINKKLMRLMLFGFFLPLISFVIKLPLFLLIILKYLSLIALIYYIAAILLDIMKELGSSKLEV</sequence>
<evidence type="ECO:0000313" key="2">
    <source>
        <dbReference type="EMBL" id="TGK01808.1"/>
    </source>
</evidence>
<feature type="transmembrane region" description="Helical" evidence="1">
    <location>
        <begin position="205"/>
        <end position="223"/>
    </location>
</feature>
<keyword evidence="1" id="KW-0812">Transmembrane</keyword>
<keyword evidence="4" id="KW-1185">Reference proteome</keyword>
<evidence type="ECO:0000256" key="1">
    <source>
        <dbReference type="SAM" id="Phobius"/>
    </source>
</evidence>
<feature type="transmembrane region" description="Helical" evidence="1">
    <location>
        <begin position="179"/>
        <end position="199"/>
    </location>
</feature>
<reference evidence="2 5" key="2">
    <citation type="journal article" date="2019" name="PLoS Negl. Trop. Dis.">
        <title>Revisiting the worldwide diversity of Leptospira species in the environment.</title>
        <authorList>
            <person name="Vincent A.T."/>
            <person name="Schiettekatte O."/>
            <person name="Bourhy P."/>
            <person name="Veyrier F.J."/>
            <person name="Picardeau M."/>
        </authorList>
    </citation>
    <scope>NUCLEOTIDE SEQUENCE [LARGE SCALE GENOMIC DNA]</scope>
    <source>
        <strain evidence="3">201702690</strain>
        <strain evidence="2 5">SSW18</strain>
    </source>
</reference>
<reference evidence="3" key="1">
    <citation type="submission" date="2018-10" db="EMBL/GenBank/DDBJ databases">
        <authorList>
            <person name="Vincent A.T."/>
            <person name="Schiettekatte O."/>
            <person name="Bourhy P."/>
            <person name="Veyrier F.J."/>
            <person name="Picardeau M."/>
        </authorList>
    </citation>
    <scope>NUCLEOTIDE SEQUENCE</scope>
    <source>
        <strain evidence="3">201702690</strain>
    </source>
</reference>
<proteinExistence type="predicted"/>
<dbReference type="AlphaFoldDB" id="A0A5F1ZQ00"/>
<dbReference type="EMBL" id="RQER01000005">
    <property type="protein sequence ID" value="TGK01808.1"/>
    <property type="molecule type" value="Genomic_DNA"/>
</dbReference>
<evidence type="ECO:0000313" key="4">
    <source>
        <dbReference type="Proteomes" id="UP000297273"/>
    </source>
</evidence>
<protein>
    <submittedName>
        <fullName evidence="2">Uncharacterized protein</fullName>
    </submittedName>
</protein>
<evidence type="ECO:0000313" key="5">
    <source>
        <dbReference type="Proteomes" id="UP000297946"/>
    </source>
</evidence>
<dbReference type="Proteomes" id="UP000297946">
    <property type="component" value="Unassembled WGS sequence"/>
</dbReference>
<accession>A0A5F1ZQ00</accession>
<keyword evidence="1" id="KW-1133">Transmembrane helix</keyword>
<gene>
    <name evidence="2" type="ORF">EHO57_08380</name>
    <name evidence="3" type="ORF">EHQ53_15140</name>
</gene>
<dbReference type="RefSeq" id="WP_135646606.1">
    <property type="nucleotide sequence ID" value="NZ_RQER01000005.1"/>
</dbReference>
<comment type="caution">
    <text evidence="2">The sequence shown here is derived from an EMBL/GenBank/DDBJ whole genome shotgun (WGS) entry which is preliminary data.</text>
</comment>
<name>A0A5F1ZQ00_9LEPT</name>
<keyword evidence="1" id="KW-0472">Membrane</keyword>
<dbReference type="Proteomes" id="UP000297273">
    <property type="component" value="Unassembled WGS sequence"/>
</dbReference>
<evidence type="ECO:0000313" key="3">
    <source>
        <dbReference type="EMBL" id="TGL39414.1"/>
    </source>
</evidence>
<dbReference type="EMBL" id="RQGC01000012">
    <property type="protein sequence ID" value="TGL39414.1"/>
    <property type="molecule type" value="Genomic_DNA"/>
</dbReference>
<organism evidence="2 5">
    <name type="scientific">Leptospira langatensis</name>
    <dbReference type="NCBI Taxonomy" id="2484983"/>
    <lineage>
        <taxon>Bacteria</taxon>
        <taxon>Pseudomonadati</taxon>
        <taxon>Spirochaetota</taxon>
        <taxon>Spirochaetia</taxon>
        <taxon>Leptospirales</taxon>
        <taxon>Leptospiraceae</taxon>
        <taxon>Leptospira</taxon>
    </lineage>
</organism>